<reference evidence="1 2" key="1">
    <citation type="journal article" date="2004" name="Nucleic Acids Res.">
        <title>Thermoadaptation trait revealed by the genome sequence of thermophilic Geobacillus kaustophilus.</title>
        <authorList>
            <person name="Takami H."/>
            <person name="Takaki Y."/>
            <person name="Chee G.J."/>
            <person name="Nishi S."/>
            <person name="Shimamura S."/>
            <person name="Suzuki H."/>
            <person name="Matsui S."/>
            <person name="Uchiyama I."/>
        </authorList>
    </citation>
    <scope>NUCLEOTIDE SEQUENCE [LARGE SCALE GENOMIC DNA]</scope>
    <source>
        <strain evidence="1 2">HTA426</strain>
    </source>
</reference>
<dbReference type="Proteomes" id="UP000001172">
    <property type="component" value="Chromosome"/>
</dbReference>
<gene>
    <name evidence="1" type="ordered locus">GK0873</name>
</gene>
<dbReference type="AlphaFoldDB" id="Q5L1M2"/>
<accession>Q5L1M2</accession>
<protein>
    <submittedName>
        <fullName evidence="1">Uncharacterized protein</fullName>
    </submittedName>
</protein>
<dbReference type="HOGENOM" id="CLU_3043821_0_0_9"/>
<dbReference type="KEGG" id="gka:GK0873"/>
<evidence type="ECO:0000313" key="1">
    <source>
        <dbReference type="EMBL" id="BAD75158.1"/>
    </source>
</evidence>
<organism evidence="1 2">
    <name type="scientific">Geobacillus kaustophilus (strain HTA426)</name>
    <dbReference type="NCBI Taxonomy" id="235909"/>
    <lineage>
        <taxon>Bacteria</taxon>
        <taxon>Bacillati</taxon>
        <taxon>Bacillota</taxon>
        <taxon>Bacilli</taxon>
        <taxon>Bacillales</taxon>
        <taxon>Anoxybacillaceae</taxon>
        <taxon>Geobacillus</taxon>
        <taxon>Geobacillus thermoleovorans group</taxon>
    </lineage>
</organism>
<dbReference type="EMBL" id="BA000043">
    <property type="protein sequence ID" value="BAD75158.1"/>
    <property type="molecule type" value="Genomic_DNA"/>
</dbReference>
<dbReference type="STRING" id="235909.GK0873"/>
<evidence type="ECO:0000313" key="2">
    <source>
        <dbReference type="Proteomes" id="UP000001172"/>
    </source>
</evidence>
<sequence length="54" mass="6110">MVRCFMDSLPPVLWMLVITIIAGRESFLHEICFWIGGPDERGEQKFATLVGDPS</sequence>
<keyword evidence="2" id="KW-1185">Reference proteome</keyword>
<name>Q5L1M2_GEOKA</name>
<proteinExistence type="predicted"/>